<feature type="compositionally biased region" description="Low complexity" evidence="1">
    <location>
        <begin position="86"/>
        <end position="99"/>
    </location>
</feature>
<organism evidence="3 4">
    <name type="scientific">Actinomycetospora flava</name>
    <dbReference type="NCBI Taxonomy" id="3129232"/>
    <lineage>
        <taxon>Bacteria</taxon>
        <taxon>Bacillati</taxon>
        <taxon>Actinomycetota</taxon>
        <taxon>Actinomycetes</taxon>
        <taxon>Pseudonocardiales</taxon>
        <taxon>Pseudonocardiaceae</taxon>
        <taxon>Actinomycetospora</taxon>
    </lineage>
</organism>
<dbReference type="Proteomes" id="UP001369736">
    <property type="component" value="Unassembled WGS sequence"/>
</dbReference>
<keyword evidence="2" id="KW-1133">Transmembrane helix</keyword>
<feature type="compositionally biased region" description="Acidic residues" evidence="1">
    <location>
        <begin position="71"/>
        <end position="85"/>
    </location>
</feature>
<feature type="compositionally biased region" description="Low complexity" evidence="1">
    <location>
        <begin position="176"/>
        <end position="188"/>
    </location>
</feature>
<feature type="compositionally biased region" description="Basic residues" evidence="1">
    <location>
        <begin position="159"/>
        <end position="175"/>
    </location>
</feature>
<reference evidence="3 4" key="1">
    <citation type="submission" date="2024-03" db="EMBL/GenBank/DDBJ databases">
        <title>Actinomycetospora sp. OC33-EN07, a novel actinomycete isolated from wild orchid (Aerides multiflora).</title>
        <authorList>
            <person name="Suriyachadkun C."/>
        </authorList>
    </citation>
    <scope>NUCLEOTIDE SEQUENCE [LARGE SCALE GENOMIC DNA]</scope>
    <source>
        <strain evidence="3 4">OC33-EN07</strain>
    </source>
</reference>
<feature type="transmembrane region" description="Helical" evidence="2">
    <location>
        <begin position="28"/>
        <end position="50"/>
    </location>
</feature>
<feature type="compositionally biased region" description="Basic and acidic residues" evidence="1">
    <location>
        <begin position="102"/>
        <end position="118"/>
    </location>
</feature>
<keyword evidence="4" id="KW-1185">Reference proteome</keyword>
<sequence length="207" mass="21891">MSTTESGREPGDRTPVFVDASGRRRRGVLVLGYLGASAATAYLAAFGLTLGTTTVALQPVGATLVPTPSAPDDEGDEGAPEEPEIEPAAAQAVTVATHHAAPHSERASTHHTRAERPHHVVAPRAEPVRRVELRVVRAPQRVVTTTHTTVVTREIPRATTHHHQHRTHTTHRHTTVHGTPTHGSSGSTDAATADVLHTGHTSTSTQA</sequence>
<proteinExistence type="predicted"/>
<dbReference type="RefSeq" id="WP_337703792.1">
    <property type="nucleotide sequence ID" value="NZ_JBBEGM010000005.1"/>
</dbReference>
<gene>
    <name evidence="3" type="ORF">WCD58_14700</name>
</gene>
<feature type="region of interest" description="Disordered" evidence="1">
    <location>
        <begin position="159"/>
        <end position="191"/>
    </location>
</feature>
<keyword evidence="2" id="KW-0812">Transmembrane</keyword>
<evidence type="ECO:0000256" key="1">
    <source>
        <dbReference type="SAM" id="MobiDB-lite"/>
    </source>
</evidence>
<accession>A0ABU8M7L1</accession>
<comment type="caution">
    <text evidence="3">The sequence shown here is derived from an EMBL/GenBank/DDBJ whole genome shotgun (WGS) entry which is preliminary data.</text>
</comment>
<feature type="region of interest" description="Disordered" evidence="1">
    <location>
        <begin position="63"/>
        <end position="120"/>
    </location>
</feature>
<evidence type="ECO:0000256" key="2">
    <source>
        <dbReference type="SAM" id="Phobius"/>
    </source>
</evidence>
<dbReference type="EMBL" id="JBBEGM010000005">
    <property type="protein sequence ID" value="MEJ2862418.1"/>
    <property type="molecule type" value="Genomic_DNA"/>
</dbReference>
<evidence type="ECO:0000313" key="4">
    <source>
        <dbReference type="Proteomes" id="UP001369736"/>
    </source>
</evidence>
<protein>
    <submittedName>
        <fullName evidence="3">Uncharacterized protein</fullName>
    </submittedName>
</protein>
<keyword evidence="2" id="KW-0472">Membrane</keyword>
<evidence type="ECO:0000313" key="3">
    <source>
        <dbReference type="EMBL" id="MEJ2862418.1"/>
    </source>
</evidence>
<name>A0ABU8M7L1_9PSEU</name>